<gene>
    <name evidence="1" type="ORF">DSO57_1013088</name>
</gene>
<sequence length="314" mass="33723">MPGIFLRCQYLTTAVCSVKCTGLPVRVVLNSPQSPRSGTEPEGPPNTQVTKQKDSKSSHSEAASGNLPVPSATLPYKNPNAKLPKLKKPNQEMKPGSTFPDSAQLTCPTHAGGNSIHIFVFVSSVLLRLSLATTSRDYSIRATRLGFPVVCLCRASGHNKNGAHYRGCKPLGYPFTTTFSGPLPPPIQEPTSPEITSPHIKEDITDPPIVPTVLNLGNGPRLVAYSLGTPDLKQVMAVALGLARDGAILCLQLQFSQAEYYRLIVALQFPQHLLSAAGFAEHLLSSFVQPVLAHHQMVLGLHIQEILSLQAAVT</sequence>
<dbReference type="Proteomes" id="UP001165960">
    <property type="component" value="Unassembled WGS sequence"/>
</dbReference>
<organism evidence="1 2">
    <name type="scientific">Entomophthora muscae</name>
    <dbReference type="NCBI Taxonomy" id="34485"/>
    <lineage>
        <taxon>Eukaryota</taxon>
        <taxon>Fungi</taxon>
        <taxon>Fungi incertae sedis</taxon>
        <taxon>Zoopagomycota</taxon>
        <taxon>Entomophthoromycotina</taxon>
        <taxon>Entomophthoromycetes</taxon>
        <taxon>Entomophthorales</taxon>
        <taxon>Entomophthoraceae</taxon>
        <taxon>Entomophthora</taxon>
    </lineage>
</organism>
<proteinExistence type="predicted"/>
<dbReference type="EMBL" id="QTSX02005018">
    <property type="protein sequence ID" value="KAJ9062222.1"/>
    <property type="molecule type" value="Genomic_DNA"/>
</dbReference>
<accession>A0ACC2SJ91</accession>
<evidence type="ECO:0000313" key="2">
    <source>
        <dbReference type="Proteomes" id="UP001165960"/>
    </source>
</evidence>
<evidence type="ECO:0000313" key="1">
    <source>
        <dbReference type="EMBL" id="KAJ9062222.1"/>
    </source>
</evidence>
<comment type="caution">
    <text evidence="1">The sequence shown here is derived from an EMBL/GenBank/DDBJ whole genome shotgun (WGS) entry which is preliminary data.</text>
</comment>
<name>A0ACC2SJ91_9FUNG</name>
<reference evidence="1" key="1">
    <citation type="submission" date="2022-04" db="EMBL/GenBank/DDBJ databases">
        <title>Genome of the entomopathogenic fungus Entomophthora muscae.</title>
        <authorList>
            <person name="Elya C."/>
            <person name="Lovett B.R."/>
            <person name="Lee E."/>
            <person name="Macias A.M."/>
            <person name="Hajek A.E."/>
            <person name="De Bivort B.L."/>
            <person name="Kasson M.T."/>
            <person name="De Fine Licht H.H."/>
            <person name="Stajich J.E."/>
        </authorList>
    </citation>
    <scope>NUCLEOTIDE SEQUENCE</scope>
    <source>
        <strain evidence="1">Berkeley</strain>
    </source>
</reference>
<keyword evidence="2" id="KW-1185">Reference proteome</keyword>
<protein>
    <submittedName>
        <fullName evidence="1">Uncharacterized protein</fullName>
    </submittedName>
</protein>